<evidence type="ECO:0000256" key="1">
    <source>
        <dbReference type="SAM" id="SignalP"/>
    </source>
</evidence>
<organism evidence="2 3">
    <name type="scientific">Plantactinospora endophytica</name>
    <dbReference type="NCBI Taxonomy" id="673535"/>
    <lineage>
        <taxon>Bacteria</taxon>
        <taxon>Bacillati</taxon>
        <taxon>Actinomycetota</taxon>
        <taxon>Actinomycetes</taxon>
        <taxon>Micromonosporales</taxon>
        <taxon>Micromonosporaceae</taxon>
        <taxon>Plantactinospora</taxon>
    </lineage>
</organism>
<sequence>MRVTVRAVLGTATILGLLLVLPGAATAAVTDAQRLAVAIQWTQPTGPSQQEWDSARLDQAPWAEYQFDWTTDYCTTSPDEPFGFDFRLPCQRHDFGYRNFTALGVLDAHKDRLDDAFHVDLRAVCDGYGGLQRSACRGLARTYYEAVRLLGLSDVTARQIDDGTRDTRGE</sequence>
<feature type="chain" id="PRO_5045827146" description="Phospholipase" evidence="1">
    <location>
        <begin position="28"/>
        <end position="170"/>
    </location>
</feature>
<keyword evidence="1" id="KW-0732">Signal</keyword>
<evidence type="ECO:0000313" key="3">
    <source>
        <dbReference type="Proteomes" id="UP000646749"/>
    </source>
</evidence>
<proteinExistence type="predicted"/>
<dbReference type="Proteomes" id="UP000646749">
    <property type="component" value="Unassembled WGS sequence"/>
</dbReference>
<protein>
    <recommendedName>
        <fullName evidence="4">Phospholipase</fullName>
    </recommendedName>
</protein>
<evidence type="ECO:0008006" key="4">
    <source>
        <dbReference type="Google" id="ProtNLM"/>
    </source>
</evidence>
<dbReference type="InterPro" id="IPR015141">
    <property type="entry name" value="PLipase_A2_prok/fun"/>
</dbReference>
<feature type="signal peptide" evidence="1">
    <location>
        <begin position="1"/>
        <end position="27"/>
    </location>
</feature>
<keyword evidence="3" id="KW-1185">Reference proteome</keyword>
<gene>
    <name evidence="2" type="ORF">Pen02_70670</name>
</gene>
<reference evidence="2 3" key="1">
    <citation type="submission" date="2021-01" db="EMBL/GenBank/DDBJ databases">
        <title>Whole genome shotgun sequence of Plantactinospora endophytica NBRC 110450.</title>
        <authorList>
            <person name="Komaki H."/>
            <person name="Tamura T."/>
        </authorList>
    </citation>
    <scope>NUCLEOTIDE SEQUENCE [LARGE SCALE GENOMIC DNA]</scope>
    <source>
        <strain evidence="2 3">NBRC 110450</strain>
    </source>
</reference>
<accession>A0ABQ4ECX4</accession>
<name>A0ABQ4ECX4_9ACTN</name>
<comment type="caution">
    <text evidence="2">The sequence shown here is derived from an EMBL/GenBank/DDBJ whole genome shotgun (WGS) entry which is preliminary data.</text>
</comment>
<dbReference type="SUPFAM" id="SSF48619">
    <property type="entry name" value="Phospholipase A2, PLA2"/>
    <property type="match status" value="1"/>
</dbReference>
<dbReference type="EMBL" id="BONW01000042">
    <property type="protein sequence ID" value="GIG92131.1"/>
    <property type="molecule type" value="Genomic_DNA"/>
</dbReference>
<dbReference type="InterPro" id="IPR036444">
    <property type="entry name" value="PLipase_A2_dom_sf"/>
</dbReference>
<dbReference type="Pfam" id="PF09056">
    <property type="entry name" value="Phospholip_A2_3"/>
    <property type="match status" value="1"/>
</dbReference>
<dbReference type="Gene3D" id="1.20.90.10">
    <property type="entry name" value="Phospholipase A2 domain"/>
    <property type="match status" value="1"/>
</dbReference>
<evidence type="ECO:0000313" key="2">
    <source>
        <dbReference type="EMBL" id="GIG92131.1"/>
    </source>
</evidence>
<dbReference type="RefSeq" id="WP_203870501.1">
    <property type="nucleotide sequence ID" value="NZ_BONW01000042.1"/>
</dbReference>